<dbReference type="GO" id="GO:0006412">
    <property type="term" value="P:translation"/>
    <property type="evidence" value="ECO:0007669"/>
    <property type="project" value="InterPro"/>
</dbReference>
<keyword evidence="2 6" id="KW-0689">Ribosomal protein</keyword>
<protein>
    <recommendedName>
        <fullName evidence="4">Large ribosomal subunit protein uL29</fullName>
    </recommendedName>
    <alternativeName>
        <fullName evidence="5">50S ribosomal protein L29</fullName>
    </alternativeName>
</protein>
<dbReference type="EMBL" id="JAGQKZ010000020">
    <property type="protein sequence ID" value="MCA9392114.1"/>
    <property type="molecule type" value="Genomic_DNA"/>
</dbReference>
<organism evidence="6 7">
    <name type="scientific">candidate division WWE3 bacterium</name>
    <dbReference type="NCBI Taxonomy" id="2053526"/>
    <lineage>
        <taxon>Bacteria</taxon>
        <taxon>Katanobacteria</taxon>
    </lineage>
</organism>
<reference evidence="6" key="2">
    <citation type="journal article" date="2021" name="Microbiome">
        <title>Successional dynamics and alternative stable states in a saline activated sludge microbial community over 9 years.</title>
        <authorList>
            <person name="Wang Y."/>
            <person name="Ye J."/>
            <person name="Ju F."/>
            <person name="Liu L."/>
            <person name="Boyd J.A."/>
            <person name="Deng Y."/>
            <person name="Parks D.H."/>
            <person name="Jiang X."/>
            <person name="Yin X."/>
            <person name="Woodcroft B.J."/>
            <person name="Tyson G.W."/>
            <person name="Hugenholtz P."/>
            <person name="Polz M.F."/>
            <person name="Zhang T."/>
        </authorList>
    </citation>
    <scope>NUCLEOTIDE SEQUENCE</scope>
    <source>
        <strain evidence="6">HKST-UBA03</strain>
    </source>
</reference>
<comment type="similarity">
    <text evidence="1">Belongs to the universal ribosomal protein uL29 family.</text>
</comment>
<proteinExistence type="inferred from homology"/>
<name>A0A955LKY6_UNCKA</name>
<accession>A0A955LKY6</accession>
<evidence type="ECO:0000256" key="4">
    <source>
        <dbReference type="ARBA" id="ARBA00035204"/>
    </source>
</evidence>
<evidence type="ECO:0000256" key="2">
    <source>
        <dbReference type="ARBA" id="ARBA00022980"/>
    </source>
</evidence>
<gene>
    <name evidence="6" type="primary">rpmC</name>
    <name evidence="6" type="ORF">KC614_02835</name>
</gene>
<dbReference type="GO" id="GO:0003735">
    <property type="term" value="F:structural constituent of ribosome"/>
    <property type="evidence" value="ECO:0007669"/>
    <property type="project" value="InterPro"/>
</dbReference>
<keyword evidence="3" id="KW-0687">Ribonucleoprotein</keyword>
<dbReference type="Proteomes" id="UP000751518">
    <property type="component" value="Unassembled WGS sequence"/>
</dbReference>
<dbReference type="GO" id="GO:1990904">
    <property type="term" value="C:ribonucleoprotein complex"/>
    <property type="evidence" value="ECO:0007669"/>
    <property type="project" value="UniProtKB-KW"/>
</dbReference>
<comment type="caution">
    <text evidence="6">The sequence shown here is derived from an EMBL/GenBank/DDBJ whole genome shotgun (WGS) entry which is preliminary data.</text>
</comment>
<sequence>MSKRTEEMKQLKEKSLDELVVLSRELTTEIDNERVKSYFGDQTKVNDVSVKRKKLARVKTLINQMNKDKKEDK</sequence>
<dbReference type="NCBIfam" id="TIGR00012">
    <property type="entry name" value="L29"/>
    <property type="match status" value="1"/>
</dbReference>
<reference evidence="6" key="1">
    <citation type="submission" date="2020-04" db="EMBL/GenBank/DDBJ databases">
        <authorList>
            <person name="Zhang T."/>
        </authorList>
    </citation>
    <scope>NUCLEOTIDE SEQUENCE</scope>
    <source>
        <strain evidence="6">HKST-UBA03</strain>
    </source>
</reference>
<dbReference type="AlphaFoldDB" id="A0A955LKY6"/>
<evidence type="ECO:0000256" key="3">
    <source>
        <dbReference type="ARBA" id="ARBA00023274"/>
    </source>
</evidence>
<dbReference type="GO" id="GO:0005840">
    <property type="term" value="C:ribosome"/>
    <property type="evidence" value="ECO:0007669"/>
    <property type="project" value="UniProtKB-KW"/>
</dbReference>
<evidence type="ECO:0000313" key="6">
    <source>
        <dbReference type="EMBL" id="MCA9392114.1"/>
    </source>
</evidence>
<dbReference type="SUPFAM" id="SSF46561">
    <property type="entry name" value="Ribosomal protein L29 (L29p)"/>
    <property type="match status" value="1"/>
</dbReference>
<dbReference type="InterPro" id="IPR036049">
    <property type="entry name" value="Ribosomal_uL29_sf"/>
</dbReference>
<dbReference type="InterPro" id="IPR001854">
    <property type="entry name" value="Ribosomal_uL29"/>
</dbReference>
<evidence type="ECO:0000256" key="5">
    <source>
        <dbReference type="ARBA" id="ARBA00035476"/>
    </source>
</evidence>
<evidence type="ECO:0000256" key="1">
    <source>
        <dbReference type="ARBA" id="ARBA00009254"/>
    </source>
</evidence>
<dbReference type="Gene3D" id="1.10.287.310">
    <property type="match status" value="1"/>
</dbReference>
<evidence type="ECO:0000313" key="7">
    <source>
        <dbReference type="Proteomes" id="UP000751518"/>
    </source>
</evidence>
<dbReference type="Pfam" id="PF00831">
    <property type="entry name" value="Ribosomal_L29"/>
    <property type="match status" value="1"/>
</dbReference>